<feature type="domain" description="Cobalamin biosynthesis precorrin-8X methylmutase CobH/CbiC" evidence="8">
    <location>
        <begin position="260"/>
        <end position="448"/>
    </location>
</feature>
<dbReference type="SUPFAM" id="SSF53790">
    <property type="entry name" value="Tetrapyrrole methylase"/>
    <property type="match status" value="1"/>
</dbReference>
<dbReference type="Pfam" id="PF00590">
    <property type="entry name" value="TP_methylase"/>
    <property type="match status" value="1"/>
</dbReference>
<dbReference type="KEGG" id="ttk:TST_0709"/>
<protein>
    <submittedName>
        <fullName evidence="9">Precorrin-3B C17-methyltransferase</fullName>
        <ecNumber evidence="9">2.1.1.131</ecNumber>
    </submittedName>
</protein>
<feature type="domain" description="Tetrapyrrole methylase" evidence="7">
    <location>
        <begin position="6"/>
        <end position="207"/>
    </location>
</feature>
<dbReference type="SUPFAM" id="SSF63965">
    <property type="entry name" value="Precorrin-8X methylmutase CbiC/CobH"/>
    <property type="match status" value="1"/>
</dbReference>
<dbReference type="GO" id="GO:0032259">
    <property type="term" value="P:methylation"/>
    <property type="evidence" value="ECO:0007669"/>
    <property type="project" value="UniProtKB-KW"/>
</dbReference>
<dbReference type="Pfam" id="PF02570">
    <property type="entry name" value="CbiC"/>
    <property type="match status" value="1"/>
</dbReference>
<proteinExistence type="predicted"/>
<dbReference type="GO" id="GO:0016993">
    <property type="term" value="F:precorrin-8X methylmutase activity"/>
    <property type="evidence" value="ECO:0007669"/>
    <property type="project" value="InterPro"/>
</dbReference>
<keyword evidence="10" id="KW-1185">Reference proteome</keyword>
<dbReference type="EC" id="2.1.1.131" evidence="9"/>
<dbReference type="EMBL" id="AP013035">
    <property type="protein sequence ID" value="BAT71514.1"/>
    <property type="molecule type" value="Genomic_DNA"/>
</dbReference>
<dbReference type="Proteomes" id="UP000063234">
    <property type="component" value="Chromosome"/>
</dbReference>
<sequence>MNEGALFVVGIGPGVEDHLTPYAREVLESADAVVGYSKYIKQITHLIKGEVYSSGMGEELARCKRAVELARSGKRVAVVSSGDPGIYGMASLVLEMAKDIEVEIVPGIPALSFAASRVGVPVGGDFALISLSDLLVPWEKIISTLDRVALADVVIVIVNPGSQKRAHHLSKAVNVISRYRPKNTPVAIVENACQENENIRLLTLNDLEGKPFTSMNSIIFVGCSRTKLMGGRLVTDRGYFTKGIDFYEMELEADGTGEGIEHESLSFIKNHLLAHDFDPREREIVARMVHAAADFSIASFAKFKDNFVEAALDAIQNGCKIVVDTSMAAAGISKSYADTLGIMVEVIPKPGLVPSNTTRLAAGLRDYADNLWDSILVVGNAPTVIMELEKIYKEKRILPKALVAVPVGFVGTVKAKRIAEKLPVPSLIVMGNRGGTPLAVAAVNALLRLAVHGIR</sequence>
<evidence type="ECO:0000256" key="4">
    <source>
        <dbReference type="ARBA" id="ARBA00022679"/>
    </source>
</evidence>
<dbReference type="PATRIC" id="fig|1298851.3.peg.736"/>
<evidence type="ECO:0000259" key="8">
    <source>
        <dbReference type="Pfam" id="PF02570"/>
    </source>
</evidence>
<dbReference type="PANTHER" id="PTHR47036:SF1">
    <property type="entry name" value="COBALT-FACTOR III C(17)-METHYLTRANSFERASE-RELATED"/>
    <property type="match status" value="1"/>
</dbReference>
<evidence type="ECO:0000313" key="9">
    <source>
        <dbReference type="EMBL" id="BAT71514.1"/>
    </source>
</evidence>
<dbReference type="NCBIfam" id="TIGR01466">
    <property type="entry name" value="cobJ_cbiH"/>
    <property type="match status" value="1"/>
</dbReference>
<organism evidence="9 10">
    <name type="scientific">Thermosulfidibacter takaii (strain DSM 17441 / JCM 13301 / NBRC 103674 / ABI70S6)</name>
    <dbReference type="NCBI Taxonomy" id="1298851"/>
    <lineage>
        <taxon>Bacteria</taxon>
        <taxon>Pseudomonadati</taxon>
        <taxon>Thermosulfidibacterota</taxon>
        <taxon>Thermosulfidibacteria</taxon>
        <taxon>Thermosulfidibacterales</taxon>
        <taxon>Thermosulfidibacteraceae</taxon>
    </lineage>
</organism>
<evidence type="ECO:0000256" key="5">
    <source>
        <dbReference type="ARBA" id="ARBA00022691"/>
    </source>
</evidence>
<dbReference type="InterPro" id="IPR035996">
    <property type="entry name" value="4pyrrol_Methylase_sf"/>
</dbReference>
<evidence type="ECO:0000313" key="10">
    <source>
        <dbReference type="Proteomes" id="UP000063234"/>
    </source>
</evidence>
<evidence type="ECO:0000259" key="7">
    <source>
        <dbReference type="Pfam" id="PF00590"/>
    </source>
</evidence>
<evidence type="ECO:0000256" key="3">
    <source>
        <dbReference type="ARBA" id="ARBA00022603"/>
    </source>
</evidence>
<name>A0A0S3QT68_THET7</name>
<evidence type="ECO:0000256" key="1">
    <source>
        <dbReference type="ARBA" id="ARBA00004953"/>
    </source>
</evidence>
<reference evidence="10" key="1">
    <citation type="journal article" date="2018" name="Science">
        <title>A primordial and reversible TCA cycle in a facultatively chemolithoautotrophic thermophile.</title>
        <authorList>
            <person name="Nunoura T."/>
            <person name="Chikaraishi Y."/>
            <person name="Izaki R."/>
            <person name="Suwa T."/>
            <person name="Sato T."/>
            <person name="Harada T."/>
            <person name="Mori K."/>
            <person name="Kato Y."/>
            <person name="Miyazaki M."/>
            <person name="Shimamura S."/>
            <person name="Yanagawa K."/>
            <person name="Shuto A."/>
            <person name="Ohkouchi N."/>
            <person name="Fujita N."/>
            <person name="Takaki Y."/>
            <person name="Atomi H."/>
            <person name="Takai K."/>
        </authorList>
    </citation>
    <scope>NUCLEOTIDE SEQUENCE [LARGE SCALE GENOMIC DNA]</scope>
    <source>
        <strain evidence="10">DSM 17441 / JCM 13301 / NBRC 103674 / ABI70S6</strain>
    </source>
</reference>
<dbReference type="PANTHER" id="PTHR47036">
    <property type="entry name" value="COBALT-FACTOR III C(17)-METHYLTRANSFERASE-RELATED"/>
    <property type="match status" value="1"/>
</dbReference>
<gene>
    <name evidence="9" type="primary">cobJ</name>
    <name evidence="9" type="ORF">TST_0709</name>
</gene>
<dbReference type="InterPro" id="IPR051810">
    <property type="entry name" value="Precorrin_MeTrfase"/>
</dbReference>
<dbReference type="InterPro" id="IPR014777">
    <property type="entry name" value="4pyrrole_Mease_sub1"/>
</dbReference>
<dbReference type="InterPro" id="IPR036588">
    <property type="entry name" value="CobH/CbiC_sf"/>
</dbReference>
<dbReference type="InterPro" id="IPR000878">
    <property type="entry name" value="4pyrrol_Mease"/>
</dbReference>
<dbReference type="GO" id="GO:0009236">
    <property type="term" value="P:cobalamin biosynthetic process"/>
    <property type="evidence" value="ECO:0007669"/>
    <property type="project" value="UniProtKB-UniPathway"/>
</dbReference>
<dbReference type="Gene3D" id="3.40.50.10230">
    <property type="entry name" value="Cobalamin biosynthesis CobH/CbiC, precorrin-8X methylmutase"/>
    <property type="match status" value="1"/>
</dbReference>
<dbReference type="AlphaFoldDB" id="A0A0S3QT68"/>
<keyword evidence="2" id="KW-0169">Cobalamin biosynthesis</keyword>
<dbReference type="InterPro" id="IPR014776">
    <property type="entry name" value="4pyrrole_Mease_sub2"/>
</dbReference>
<dbReference type="RefSeq" id="WP_068549510.1">
    <property type="nucleotide sequence ID" value="NZ_AP013035.1"/>
</dbReference>
<dbReference type="CDD" id="cd11646">
    <property type="entry name" value="Precorrin_3B_C17_MT"/>
    <property type="match status" value="1"/>
</dbReference>
<dbReference type="GO" id="GO:0030789">
    <property type="term" value="F:precorrin-3B C17-methyltransferase activity"/>
    <property type="evidence" value="ECO:0007669"/>
    <property type="project" value="UniProtKB-EC"/>
</dbReference>
<evidence type="ECO:0000256" key="2">
    <source>
        <dbReference type="ARBA" id="ARBA00022573"/>
    </source>
</evidence>
<keyword evidence="3 9" id="KW-0489">Methyltransferase</keyword>
<evidence type="ECO:0000256" key="6">
    <source>
        <dbReference type="ARBA" id="ARBA00023235"/>
    </source>
</evidence>
<dbReference type="Gene3D" id="3.30.950.10">
    <property type="entry name" value="Methyltransferase, Cobalt-precorrin-4 Transmethylase, Domain 2"/>
    <property type="match status" value="1"/>
</dbReference>
<dbReference type="InterPro" id="IPR003722">
    <property type="entry name" value="Cbl_synth_CobH/CbiC"/>
</dbReference>
<dbReference type="InterPro" id="IPR006363">
    <property type="entry name" value="Cbl_synth_CobJ/CibH_dom"/>
</dbReference>
<dbReference type="OrthoDB" id="9772960at2"/>
<keyword evidence="4 9" id="KW-0808">Transferase</keyword>
<dbReference type="Gene3D" id="3.40.1010.10">
    <property type="entry name" value="Cobalt-precorrin-4 Transmethylase, Domain 1"/>
    <property type="match status" value="1"/>
</dbReference>
<keyword evidence="6" id="KW-0413">Isomerase</keyword>
<comment type="pathway">
    <text evidence="1">Cofactor biosynthesis; adenosylcobalamin biosynthesis.</text>
</comment>
<dbReference type="STRING" id="1298851.TST_0709"/>
<accession>A0A0S3QT68</accession>
<dbReference type="UniPathway" id="UPA00148"/>
<keyword evidence="5" id="KW-0949">S-adenosyl-L-methionine</keyword>